<comment type="subcellular location">
    <subcellularLocation>
        <location evidence="1 7">Cell membrane</location>
        <topology evidence="1 7">Multi-pass membrane protein</topology>
    </subcellularLocation>
</comment>
<comment type="caution">
    <text evidence="10">The sequence shown here is derived from an EMBL/GenBank/DDBJ whole genome shotgun (WGS) entry which is preliminary data.</text>
</comment>
<keyword evidence="6 7" id="KW-0472">Membrane</keyword>
<evidence type="ECO:0000256" key="7">
    <source>
        <dbReference type="RuleBase" id="RU363032"/>
    </source>
</evidence>
<reference evidence="10 11" key="1">
    <citation type="submission" date="2020-07" db="EMBL/GenBank/DDBJ databases">
        <title>Sequencing the genomes of 1000 actinobacteria strains.</title>
        <authorList>
            <person name="Klenk H.-P."/>
        </authorList>
    </citation>
    <scope>NUCLEOTIDE SEQUENCE [LARGE SCALE GENOMIC DNA]</scope>
    <source>
        <strain evidence="10 11">DSM 26341</strain>
    </source>
</reference>
<dbReference type="InterPro" id="IPR050809">
    <property type="entry name" value="UgpAE/MalFG_permease"/>
</dbReference>
<keyword evidence="10" id="KW-0762">Sugar transport</keyword>
<dbReference type="Proteomes" id="UP000539111">
    <property type="component" value="Unassembled WGS sequence"/>
</dbReference>
<dbReference type="RefSeq" id="WP_179425322.1">
    <property type="nucleotide sequence ID" value="NZ_JACBZP010000001.1"/>
</dbReference>
<evidence type="ECO:0000256" key="6">
    <source>
        <dbReference type="ARBA" id="ARBA00023136"/>
    </source>
</evidence>
<feature type="transmembrane region" description="Helical" evidence="7">
    <location>
        <begin position="244"/>
        <end position="266"/>
    </location>
</feature>
<evidence type="ECO:0000256" key="1">
    <source>
        <dbReference type="ARBA" id="ARBA00004651"/>
    </source>
</evidence>
<evidence type="ECO:0000256" key="2">
    <source>
        <dbReference type="ARBA" id="ARBA00022448"/>
    </source>
</evidence>
<feature type="transmembrane region" description="Helical" evidence="7">
    <location>
        <begin position="137"/>
        <end position="157"/>
    </location>
</feature>
<proteinExistence type="inferred from homology"/>
<dbReference type="PANTHER" id="PTHR43227:SF8">
    <property type="entry name" value="DIACETYLCHITOBIOSE UPTAKE SYSTEM PERMEASE PROTEIN DASB"/>
    <property type="match status" value="1"/>
</dbReference>
<keyword evidence="2 7" id="KW-0813">Transport</keyword>
<evidence type="ECO:0000313" key="10">
    <source>
        <dbReference type="EMBL" id="NYI66164.1"/>
    </source>
</evidence>
<feature type="transmembrane region" description="Helical" evidence="7">
    <location>
        <begin position="104"/>
        <end position="125"/>
    </location>
</feature>
<organism evidence="10 11">
    <name type="scientific">Spelaeicoccus albus</name>
    <dbReference type="NCBI Taxonomy" id="1280376"/>
    <lineage>
        <taxon>Bacteria</taxon>
        <taxon>Bacillati</taxon>
        <taxon>Actinomycetota</taxon>
        <taxon>Actinomycetes</taxon>
        <taxon>Micrococcales</taxon>
        <taxon>Brevibacteriaceae</taxon>
        <taxon>Spelaeicoccus</taxon>
    </lineage>
</organism>
<feature type="region of interest" description="Disordered" evidence="8">
    <location>
        <begin position="1"/>
        <end position="25"/>
    </location>
</feature>
<evidence type="ECO:0000256" key="4">
    <source>
        <dbReference type="ARBA" id="ARBA00022692"/>
    </source>
</evidence>
<dbReference type="SUPFAM" id="SSF161098">
    <property type="entry name" value="MetI-like"/>
    <property type="match status" value="1"/>
</dbReference>
<dbReference type="CDD" id="cd06261">
    <property type="entry name" value="TM_PBP2"/>
    <property type="match status" value="1"/>
</dbReference>
<name>A0A7Z0A835_9MICO</name>
<dbReference type="PROSITE" id="PS50928">
    <property type="entry name" value="ABC_TM1"/>
    <property type="match status" value="1"/>
</dbReference>
<dbReference type="GO" id="GO:0005886">
    <property type="term" value="C:plasma membrane"/>
    <property type="evidence" value="ECO:0007669"/>
    <property type="project" value="UniProtKB-SubCell"/>
</dbReference>
<dbReference type="InterPro" id="IPR035906">
    <property type="entry name" value="MetI-like_sf"/>
</dbReference>
<feature type="domain" description="ABC transmembrane type-1" evidence="9">
    <location>
        <begin position="100"/>
        <end position="312"/>
    </location>
</feature>
<keyword evidence="5 7" id="KW-1133">Transmembrane helix</keyword>
<comment type="similarity">
    <text evidence="7">Belongs to the binding-protein-dependent transport system permease family.</text>
</comment>
<evidence type="ECO:0000256" key="3">
    <source>
        <dbReference type="ARBA" id="ARBA00022475"/>
    </source>
</evidence>
<dbReference type="GO" id="GO:0055085">
    <property type="term" value="P:transmembrane transport"/>
    <property type="evidence" value="ECO:0007669"/>
    <property type="project" value="InterPro"/>
</dbReference>
<sequence length="323" mass="35359">MSASRSGAPVKDRRPTRRGTASKPAHKVKRFSTTDKVVLTLMVVGPLALEAVLIWFPTILSVGLSFTRWNGLGDLSTIESAGWANYDYVFTDYPPFWPAVVHNVIWLVFLGAIATPLGILFAVLLDKKIRFSRIYQSIFFLPVMLSLALIGIIWQLIYSGDNGLINSALGINGTHHAINFFGDKSINLWAALIAQTWRHAGYVMILYLAGLKGIDPTLKEAAALDGASFWQTFRQVVFPAMKPINTIVIVITIIEALRAFDLVYIINGGTNGLELLSALVVQNLLGEGQDLGVGSAIAVVLLIVSLVPIVFYLVKTFRKDAES</sequence>
<keyword evidence="4 7" id="KW-0812">Transmembrane</keyword>
<evidence type="ECO:0000256" key="8">
    <source>
        <dbReference type="SAM" id="MobiDB-lite"/>
    </source>
</evidence>
<feature type="transmembrane region" description="Helical" evidence="7">
    <location>
        <begin position="291"/>
        <end position="314"/>
    </location>
</feature>
<dbReference type="Gene3D" id="1.10.3720.10">
    <property type="entry name" value="MetI-like"/>
    <property type="match status" value="1"/>
</dbReference>
<gene>
    <name evidence="10" type="ORF">BJY26_000470</name>
</gene>
<dbReference type="InterPro" id="IPR000515">
    <property type="entry name" value="MetI-like"/>
</dbReference>
<protein>
    <submittedName>
        <fullName evidence="10">Multiple sugar transport system permease protein/raffinose/stachyose/melibiose transport system permease protein</fullName>
    </submittedName>
</protein>
<dbReference type="AlphaFoldDB" id="A0A7Z0A835"/>
<feature type="transmembrane region" description="Helical" evidence="7">
    <location>
        <begin position="188"/>
        <end position="209"/>
    </location>
</feature>
<feature type="transmembrane region" description="Helical" evidence="7">
    <location>
        <begin position="37"/>
        <end position="56"/>
    </location>
</feature>
<accession>A0A7Z0A835</accession>
<evidence type="ECO:0000256" key="5">
    <source>
        <dbReference type="ARBA" id="ARBA00022989"/>
    </source>
</evidence>
<evidence type="ECO:0000313" key="11">
    <source>
        <dbReference type="Proteomes" id="UP000539111"/>
    </source>
</evidence>
<dbReference type="EMBL" id="JACBZP010000001">
    <property type="protein sequence ID" value="NYI66164.1"/>
    <property type="molecule type" value="Genomic_DNA"/>
</dbReference>
<dbReference type="PANTHER" id="PTHR43227">
    <property type="entry name" value="BLL4140 PROTEIN"/>
    <property type="match status" value="1"/>
</dbReference>
<keyword evidence="11" id="KW-1185">Reference proteome</keyword>
<evidence type="ECO:0000259" key="9">
    <source>
        <dbReference type="PROSITE" id="PS50928"/>
    </source>
</evidence>
<keyword evidence="3" id="KW-1003">Cell membrane</keyword>
<dbReference type="Pfam" id="PF00528">
    <property type="entry name" value="BPD_transp_1"/>
    <property type="match status" value="1"/>
</dbReference>